<dbReference type="Gene3D" id="3.30.200.20">
    <property type="entry name" value="Phosphorylase Kinase, domain 1"/>
    <property type="match status" value="1"/>
</dbReference>
<dbReference type="InterPro" id="IPR000719">
    <property type="entry name" value="Prot_kinase_dom"/>
</dbReference>
<dbReference type="AlphaFoldDB" id="A0A7W7YHG5"/>
<feature type="domain" description="Protein kinase" evidence="5">
    <location>
        <begin position="49"/>
        <end position="301"/>
    </location>
</feature>
<name>A0A7W7YHG5_9BACT</name>
<dbReference type="CDD" id="cd14014">
    <property type="entry name" value="STKc_PknB_like"/>
    <property type="match status" value="1"/>
</dbReference>
<proteinExistence type="predicted"/>
<dbReference type="SUPFAM" id="SSF56112">
    <property type="entry name" value="Protein kinase-like (PK-like)"/>
    <property type="match status" value="1"/>
</dbReference>
<keyword evidence="2" id="KW-0547">Nucleotide-binding</keyword>
<dbReference type="Proteomes" id="UP000534294">
    <property type="component" value="Unassembled WGS sequence"/>
</dbReference>
<evidence type="ECO:0000256" key="1">
    <source>
        <dbReference type="ARBA" id="ARBA00022679"/>
    </source>
</evidence>
<gene>
    <name evidence="6" type="ORF">HNQ64_000512</name>
</gene>
<dbReference type="PANTHER" id="PTHR43289:SF6">
    <property type="entry name" value="SERINE_THREONINE-PROTEIN KINASE NEKL-3"/>
    <property type="match status" value="1"/>
</dbReference>
<dbReference type="PANTHER" id="PTHR43289">
    <property type="entry name" value="MITOGEN-ACTIVATED PROTEIN KINASE KINASE KINASE 20-RELATED"/>
    <property type="match status" value="1"/>
</dbReference>
<evidence type="ECO:0000256" key="4">
    <source>
        <dbReference type="ARBA" id="ARBA00022840"/>
    </source>
</evidence>
<dbReference type="PROSITE" id="PS00108">
    <property type="entry name" value="PROTEIN_KINASE_ST"/>
    <property type="match status" value="1"/>
</dbReference>
<dbReference type="SMART" id="SM00220">
    <property type="entry name" value="S_TKc"/>
    <property type="match status" value="1"/>
</dbReference>
<evidence type="ECO:0000256" key="2">
    <source>
        <dbReference type="ARBA" id="ARBA00022741"/>
    </source>
</evidence>
<reference evidence="6 7" key="1">
    <citation type="submission" date="2020-08" db="EMBL/GenBank/DDBJ databases">
        <title>Genomic Encyclopedia of Type Strains, Phase IV (KMG-IV): sequencing the most valuable type-strain genomes for metagenomic binning, comparative biology and taxonomic classification.</title>
        <authorList>
            <person name="Goeker M."/>
        </authorList>
    </citation>
    <scope>NUCLEOTIDE SEQUENCE [LARGE SCALE GENOMIC DNA]</scope>
    <source>
        <strain evidence="6 7">DSM 12251</strain>
    </source>
</reference>
<keyword evidence="3 6" id="KW-0418">Kinase</keyword>
<dbReference type="EMBL" id="JACHIF010000001">
    <property type="protein sequence ID" value="MBB5036278.1"/>
    <property type="molecule type" value="Genomic_DNA"/>
</dbReference>
<dbReference type="GO" id="GO:0004674">
    <property type="term" value="F:protein serine/threonine kinase activity"/>
    <property type="evidence" value="ECO:0007669"/>
    <property type="project" value="UniProtKB-KW"/>
</dbReference>
<dbReference type="InterPro" id="IPR008271">
    <property type="entry name" value="Ser/Thr_kinase_AS"/>
</dbReference>
<dbReference type="InterPro" id="IPR011009">
    <property type="entry name" value="Kinase-like_dom_sf"/>
</dbReference>
<protein>
    <submittedName>
        <fullName evidence="6">Serine/threonine protein kinase</fullName>
    </submittedName>
</protein>
<keyword evidence="6" id="KW-0723">Serine/threonine-protein kinase</keyword>
<evidence type="ECO:0000313" key="7">
    <source>
        <dbReference type="Proteomes" id="UP000534294"/>
    </source>
</evidence>
<evidence type="ECO:0000313" key="6">
    <source>
        <dbReference type="EMBL" id="MBB5036278.1"/>
    </source>
</evidence>
<keyword evidence="7" id="KW-1185">Reference proteome</keyword>
<dbReference type="PROSITE" id="PS50011">
    <property type="entry name" value="PROTEIN_KINASE_DOM"/>
    <property type="match status" value="1"/>
</dbReference>
<sequence>MSATPDPSSTPELTDSQAQGLWQAGQPPVHGATWVPPSVASLQASLPQFQVQAFIARGGMGAVYRAVQPALERTVAIKVLPPELARLDPAFSLRFQQEARAMARLKHPRVVTVHEAGETHDGLPYLVMELVEGMDLAQWLKSTGPLPQDEAIRITAQVCDALAYMHSQGVIHRDIKPSNIMVGPEGQVKVMDFGLARQPLQAGESLTLSDVAVGSPDFIAPEAFSPGLSLDGRADVYAVGVLLYQMLTGHLPKGRFALPTQLRRDAYAGLDRVVDRALQTDRDQRYPSVHEMQQDLSSLYLEKPTAAPSPWTRRRLTSGLIVSVATATTAAAWFWLRPAAPPPAMASDSLPWINLTTQMDPVLDRFWSIGRVGKNQWHRQGTDFVYTPDGRVGKLICPGLLECGDFDLEICYTPTSPDIPLYVDFPKESQQGLQNGVCSIELSSRRILTHGRVLWESPGATYTPGKRLTIRLEIRNVLEARHLRVGYDGRWLGKAEIGPVKKVRGGLGFGMDSGATGLTVHHFKLLPGKDSRWIADRSLAFHGPANMAPKDK</sequence>
<evidence type="ECO:0000259" key="5">
    <source>
        <dbReference type="PROSITE" id="PS50011"/>
    </source>
</evidence>
<dbReference type="Pfam" id="PF00069">
    <property type="entry name" value="Pkinase"/>
    <property type="match status" value="1"/>
</dbReference>
<keyword evidence="4" id="KW-0067">ATP-binding</keyword>
<dbReference type="GO" id="GO:0005524">
    <property type="term" value="F:ATP binding"/>
    <property type="evidence" value="ECO:0007669"/>
    <property type="project" value="UniProtKB-KW"/>
</dbReference>
<keyword evidence="1" id="KW-0808">Transferase</keyword>
<organism evidence="6 7">
    <name type="scientific">Prosthecobacter dejongeii</name>
    <dbReference type="NCBI Taxonomy" id="48465"/>
    <lineage>
        <taxon>Bacteria</taxon>
        <taxon>Pseudomonadati</taxon>
        <taxon>Verrucomicrobiota</taxon>
        <taxon>Verrucomicrobiia</taxon>
        <taxon>Verrucomicrobiales</taxon>
        <taxon>Verrucomicrobiaceae</taxon>
        <taxon>Prosthecobacter</taxon>
    </lineage>
</organism>
<dbReference type="RefSeq" id="WP_184204930.1">
    <property type="nucleotide sequence ID" value="NZ_JACHIF010000001.1"/>
</dbReference>
<comment type="caution">
    <text evidence="6">The sequence shown here is derived from an EMBL/GenBank/DDBJ whole genome shotgun (WGS) entry which is preliminary data.</text>
</comment>
<dbReference type="Gene3D" id="1.10.510.10">
    <property type="entry name" value="Transferase(Phosphotransferase) domain 1"/>
    <property type="match status" value="1"/>
</dbReference>
<evidence type="ECO:0000256" key="3">
    <source>
        <dbReference type="ARBA" id="ARBA00022777"/>
    </source>
</evidence>
<accession>A0A7W7YHG5</accession>